<dbReference type="Pfam" id="PF02826">
    <property type="entry name" value="2-Hacid_dh_C"/>
    <property type="match status" value="1"/>
</dbReference>
<dbReference type="PANTHER" id="PTHR43761">
    <property type="entry name" value="D-ISOMER SPECIFIC 2-HYDROXYACID DEHYDROGENASE FAMILY PROTEIN (AFU_ORTHOLOGUE AFUA_1G13630)"/>
    <property type="match status" value="1"/>
</dbReference>
<comment type="caution">
    <text evidence="5">The sequence shown here is derived from an EMBL/GenBank/DDBJ whole genome shotgun (WGS) entry which is preliminary data.</text>
</comment>
<dbReference type="AlphaFoldDB" id="A0A8H7PKU6"/>
<evidence type="ECO:0000259" key="4">
    <source>
        <dbReference type="Pfam" id="PF02826"/>
    </source>
</evidence>
<organism evidence="5 6">
    <name type="scientific">Mortierella isabellina</name>
    <name type="common">Filamentous fungus</name>
    <name type="synonym">Umbelopsis isabellina</name>
    <dbReference type="NCBI Taxonomy" id="91625"/>
    <lineage>
        <taxon>Eukaryota</taxon>
        <taxon>Fungi</taxon>
        <taxon>Fungi incertae sedis</taxon>
        <taxon>Mucoromycota</taxon>
        <taxon>Mucoromycotina</taxon>
        <taxon>Umbelopsidomycetes</taxon>
        <taxon>Umbelopsidales</taxon>
        <taxon>Umbelopsidaceae</taxon>
        <taxon>Umbelopsis</taxon>
    </lineage>
</organism>
<keyword evidence="6" id="KW-1185">Reference proteome</keyword>
<sequence length="322" mass="36043">MTVSLNATQMHPLKARAFVLGPISPSVRSLIEAAEFQIVEFKYSRIQDVLSASRACQILIINQEIMDSQCSTLTSLNHWVAIAILKNYECDFHTTAPIFRPKHLISSIMARSVAELVIGQIFSLARHLPNRPGFEIRNKTLGILGYGNVGVQVSYMAEALGMQVMYYDTEYVMHYGRAKSAKTLSELLEQSDIVTLHVPTDTPTMLNEKHLMHMMRKGSYIVDVSHSQALDRQALEYALNEQHLYGAALDRPLAEKETNKAQNLLLTHDLRYSTQEVQDAVAISSLTQLLEFLKRVAHTTPKSVIIDDVTIDATATKMALAK</sequence>
<dbReference type="EMBL" id="JAEPQZ010000011">
    <property type="protein sequence ID" value="KAG2175723.1"/>
    <property type="molecule type" value="Genomic_DNA"/>
</dbReference>
<keyword evidence="2" id="KW-0560">Oxidoreductase</keyword>
<dbReference type="PROSITE" id="PS00065">
    <property type="entry name" value="D_2_HYDROXYACID_DH_1"/>
    <property type="match status" value="1"/>
</dbReference>
<reference evidence="5" key="1">
    <citation type="submission" date="2020-12" db="EMBL/GenBank/DDBJ databases">
        <title>Metabolic potential, ecology and presence of endohyphal bacteria is reflected in genomic diversity of Mucoromycotina.</title>
        <authorList>
            <person name="Muszewska A."/>
            <person name="Okrasinska A."/>
            <person name="Steczkiewicz K."/>
            <person name="Drgas O."/>
            <person name="Orlowska M."/>
            <person name="Perlinska-Lenart U."/>
            <person name="Aleksandrzak-Piekarczyk T."/>
            <person name="Szatraj K."/>
            <person name="Zielenkiewicz U."/>
            <person name="Pilsyk S."/>
            <person name="Malc E."/>
            <person name="Mieczkowski P."/>
            <person name="Kruszewska J.S."/>
            <person name="Biernat P."/>
            <person name="Pawlowska J."/>
        </authorList>
    </citation>
    <scope>NUCLEOTIDE SEQUENCE</scope>
    <source>
        <strain evidence="5">WA0000067209</strain>
    </source>
</reference>
<dbReference type="Gene3D" id="3.40.50.720">
    <property type="entry name" value="NAD(P)-binding Rossmann-like Domain"/>
    <property type="match status" value="2"/>
</dbReference>
<dbReference type="SUPFAM" id="SSF51735">
    <property type="entry name" value="NAD(P)-binding Rossmann-fold domains"/>
    <property type="match status" value="1"/>
</dbReference>
<dbReference type="InterPro" id="IPR036291">
    <property type="entry name" value="NAD(P)-bd_dom_sf"/>
</dbReference>
<dbReference type="InterPro" id="IPR050418">
    <property type="entry name" value="D-iso_2-hydroxyacid_DH_PdxB"/>
</dbReference>
<proteinExistence type="inferred from homology"/>
<dbReference type="Proteomes" id="UP000654370">
    <property type="component" value="Unassembled WGS sequence"/>
</dbReference>
<evidence type="ECO:0000256" key="1">
    <source>
        <dbReference type="ARBA" id="ARBA00005854"/>
    </source>
</evidence>
<comment type="similarity">
    <text evidence="1">Belongs to the D-isomer specific 2-hydroxyacid dehydrogenase family.</text>
</comment>
<dbReference type="InterPro" id="IPR006140">
    <property type="entry name" value="D-isomer_DH_NAD-bd"/>
</dbReference>
<evidence type="ECO:0000313" key="5">
    <source>
        <dbReference type="EMBL" id="KAG2175723.1"/>
    </source>
</evidence>
<feature type="domain" description="D-isomer specific 2-hydroxyacid dehydrogenase NAD-binding" evidence="4">
    <location>
        <begin position="130"/>
        <end position="267"/>
    </location>
</feature>
<dbReference type="OrthoDB" id="298012at2759"/>
<keyword evidence="3" id="KW-0520">NAD</keyword>
<gene>
    <name evidence="5" type="ORF">INT43_001370</name>
</gene>
<dbReference type="PANTHER" id="PTHR43761:SF1">
    <property type="entry name" value="D-ISOMER SPECIFIC 2-HYDROXYACID DEHYDROGENASE CATALYTIC DOMAIN-CONTAINING PROTEIN-RELATED"/>
    <property type="match status" value="1"/>
</dbReference>
<evidence type="ECO:0000256" key="3">
    <source>
        <dbReference type="ARBA" id="ARBA00023027"/>
    </source>
</evidence>
<dbReference type="GO" id="GO:0051287">
    <property type="term" value="F:NAD binding"/>
    <property type="evidence" value="ECO:0007669"/>
    <property type="project" value="InterPro"/>
</dbReference>
<dbReference type="GO" id="GO:0016491">
    <property type="term" value="F:oxidoreductase activity"/>
    <property type="evidence" value="ECO:0007669"/>
    <property type="project" value="UniProtKB-KW"/>
</dbReference>
<accession>A0A8H7PKU6</accession>
<evidence type="ECO:0000256" key="2">
    <source>
        <dbReference type="ARBA" id="ARBA00023002"/>
    </source>
</evidence>
<protein>
    <recommendedName>
        <fullName evidence="4">D-isomer specific 2-hydroxyacid dehydrogenase NAD-binding domain-containing protein</fullName>
    </recommendedName>
</protein>
<name>A0A8H7PKU6_MORIS</name>
<dbReference type="InterPro" id="IPR029752">
    <property type="entry name" value="D-isomer_DH_CS1"/>
</dbReference>
<evidence type="ECO:0000313" key="6">
    <source>
        <dbReference type="Proteomes" id="UP000654370"/>
    </source>
</evidence>